<dbReference type="NCBIfam" id="TIGR01537">
    <property type="entry name" value="portal_HK97"/>
    <property type="match status" value="1"/>
</dbReference>
<dbReference type="Pfam" id="PF04860">
    <property type="entry name" value="Phage_portal"/>
    <property type="match status" value="1"/>
</dbReference>
<sequence length="421" mass="46770">MNFFGYELQIRRATRSASIENPSVPVSSERFVEFFSNGAGVSEVTIERALTVPAVLCAVQFISRTLASVPLQAFRRVDGVQQRLSGKLQVILEENPNPEMDITKFLRHFWQQVMTGGRAFAWIERNGASIEAIWPMDPTRVQVERRGFKLFYTFDGRTYPASDVIDIAFMDRADFVRHYGPIGRGADTIALSLAMTVYGKQFFAGGGVPPLAVTGPMPANADAMRRAMDDISRAIAAARASGRPLFNLPPGYEIKQIGFDPEKGQMTDSNVFQVQQIARLYQLPPNFLHDLSRATFSNVEQNDLHLVKHLIHQWCKALEGELNLKLFGRMNGRRYVRHDLDGLMRGDFRSRIEGLARAVQGSIYTPNEAREREGLPPSNAPTADELHMQGATVPLGTEQVARAEASPSDGVDQATDEGGLE</sequence>
<dbReference type="AlphaFoldDB" id="A0A7X5J9A2"/>
<comment type="caution">
    <text evidence="2">The sequence shown here is derived from an EMBL/GenBank/DDBJ whole genome shotgun (WGS) entry which is preliminary data.</text>
</comment>
<reference evidence="3" key="1">
    <citation type="submission" date="2020-01" db="EMBL/GenBank/DDBJ databases">
        <authorList>
            <person name="Fang Y."/>
            <person name="Sun R."/>
            <person name="Nie L."/>
            <person name="He J."/>
            <person name="Hao L."/>
            <person name="Wang L."/>
            <person name="Su S."/>
            <person name="Lv E."/>
            <person name="Zhang Z."/>
            <person name="Xie R."/>
            <person name="Liu H."/>
        </authorList>
    </citation>
    <scope>NUCLEOTIDE SEQUENCE [LARGE SCALE GENOMIC DNA]</scope>
    <source>
        <strain evidence="3">XCT-53</strain>
    </source>
</reference>
<dbReference type="Proteomes" id="UP000586722">
    <property type="component" value="Unassembled WGS sequence"/>
</dbReference>
<protein>
    <submittedName>
        <fullName evidence="2">Phage portal protein</fullName>
    </submittedName>
</protein>
<feature type="region of interest" description="Disordered" evidence="1">
    <location>
        <begin position="369"/>
        <end position="421"/>
    </location>
</feature>
<gene>
    <name evidence="2" type="ORF">GWI72_10455</name>
</gene>
<dbReference type="InterPro" id="IPR006944">
    <property type="entry name" value="Phage/GTA_portal"/>
</dbReference>
<name>A0A7X5J9A2_9HYPH</name>
<accession>A0A7X5J9A2</accession>
<organism evidence="2 3">
    <name type="scientific">Pannonibacter tanglangensis</name>
    <dbReference type="NCBI Taxonomy" id="2750084"/>
    <lineage>
        <taxon>Bacteria</taxon>
        <taxon>Pseudomonadati</taxon>
        <taxon>Pseudomonadota</taxon>
        <taxon>Alphaproteobacteria</taxon>
        <taxon>Hyphomicrobiales</taxon>
        <taxon>Stappiaceae</taxon>
        <taxon>Pannonibacter</taxon>
    </lineage>
</organism>
<dbReference type="EMBL" id="JAABLQ010000001">
    <property type="protein sequence ID" value="NBN78687.1"/>
    <property type="molecule type" value="Genomic_DNA"/>
</dbReference>
<dbReference type="InterPro" id="IPR006427">
    <property type="entry name" value="Portal_HK97"/>
</dbReference>
<evidence type="ECO:0000313" key="3">
    <source>
        <dbReference type="Proteomes" id="UP000586722"/>
    </source>
</evidence>
<evidence type="ECO:0000256" key="1">
    <source>
        <dbReference type="SAM" id="MobiDB-lite"/>
    </source>
</evidence>
<dbReference type="RefSeq" id="WP_161708599.1">
    <property type="nucleotide sequence ID" value="NZ_JAABLQ010000001.1"/>
</dbReference>
<evidence type="ECO:0000313" key="2">
    <source>
        <dbReference type="EMBL" id="NBN78687.1"/>
    </source>
</evidence>
<keyword evidence="3" id="KW-1185">Reference proteome</keyword>
<proteinExistence type="predicted"/>